<dbReference type="EMBL" id="BDSP01000081">
    <property type="protein sequence ID" value="GAX14645.1"/>
    <property type="molecule type" value="Genomic_DNA"/>
</dbReference>
<evidence type="ECO:0000256" key="1">
    <source>
        <dbReference type="ARBA" id="ARBA00022468"/>
    </source>
</evidence>
<protein>
    <recommendedName>
        <fullName evidence="6">Rab-GAP TBC domain-containing protein</fullName>
    </recommendedName>
</protein>
<dbReference type="InParanoid" id="A0A1Z5JKU9"/>
<proteinExistence type="predicted"/>
<keyword evidence="3" id="KW-0472">Membrane</keyword>
<comment type="caution">
    <text evidence="4">The sequence shown here is derived from an EMBL/GenBank/DDBJ whole genome shotgun (WGS) entry which is preliminary data.</text>
</comment>
<evidence type="ECO:0000256" key="2">
    <source>
        <dbReference type="SAM" id="MobiDB-lite"/>
    </source>
</evidence>
<evidence type="ECO:0000313" key="5">
    <source>
        <dbReference type="Proteomes" id="UP000198406"/>
    </source>
</evidence>
<dbReference type="GO" id="GO:0005096">
    <property type="term" value="F:GTPase activator activity"/>
    <property type="evidence" value="ECO:0007669"/>
    <property type="project" value="UniProtKB-KW"/>
</dbReference>
<dbReference type="Gene3D" id="1.10.8.1310">
    <property type="match status" value="1"/>
</dbReference>
<gene>
    <name evidence="4" type="ORF">FisN_6Lh429</name>
</gene>
<keyword evidence="3" id="KW-1133">Transmembrane helix</keyword>
<name>A0A1Z5JKU9_FISSO</name>
<keyword evidence="1" id="KW-0343">GTPase activation</keyword>
<accession>A0A1Z5JKU9</accession>
<evidence type="ECO:0008006" key="6">
    <source>
        <dbReference type="Google" id="ProtNLM"/>
    </source>
</evidence>
<feature type="transmembrane region" description="Helical" evidence="3">
    <location>
        <begin position="452"/>
        <end position="471"/>
    </location>
</feature>
<evidence type="ECO:0000256" key="3">
    <source>
        <dbReference type="SAM" id="Phobius"/>
    </source>
</evidence>
<sequence>MMDLEEISFEWSLDEAKYTSIQRCLESDVVDLWKLREMAWEKGGLLCPQLRQRAWPILFQCHTSFRSTPEPLAVDVAPKNLAQLQYDTTKVVWNIQEHLLASQRASKQLDTELLCAKSRRRRRVTFMDDTDSLDFFSPGSKGPRVSPTSSLDSRSNSPTSAGPDDELSLDDRSLLSRGTVVPGVRPPTAQEQLVLYNAVAALLRTPGEPNTHYEDDNYYVFRGLVDLAALFMINIESPSLASLMLKRVSVWHLRDALRRDHSVANTTLSAGLGVLLQSVEPSLYQTGVYHQSSLIHTMTSWFTRDILDVRVVSRVLDVLLVSHPVAVIYLMASILHHSRAQILEIGWRREWVAETVTEDTVESIIKKALQYLRVCPILDLVQATRQVVEHPDAVVMLEETLPAIPATTLSDFAVWKVKETDELTYETEVQPSFYPAASLATGLPVSANRSKWVLLLLCVLVALVALPFCVFSTVPTVDTPKTWTDSRQAVHRVLPNNSMARQNNSVRPTITDRLENAGSVLETLNCTAKYGLSYMLLPAKLIVEVKRTVSHWIDLLREAFGENIYVDLE</sequence>
<evidence type="ECO:0000313" key="4">
    <source>
        <dbReference type="EMBL" id="GAX14645.1"/>
    </source>
</evidence>
<reference evidence="4 5" key="1">
    <citation type="journal article" date="2015" name="Plant Cell">
        <title>Oil accumulation by the oleaginous diatom Fistulifera solaris as revealed by the genome and transcriptome.</title>
        <authorList>
            <person name="Tanaka T."/>
            <person name="Maeda Y."/>
            <person name="Veluchamy A."/>
            <person name="Tanaka M."/>
            <person name="Abida H."/>
            <person name="Marechal E."/>
            <person name="Bowler C."/>
            <person name="Muto M."/>
            <person name="Sunaga Y."/>
            <person name="Tanaka M."/>
            <person name="Yoshino T."/>
            <person name="Taniguchi T."/>
            <person name="Fukuda Y."/>
            <person name="Nemoto M."/>
            <person name="Matsumoto M."/>
            <person name="Wong P.S."/>
            <person name="Aburatani S."/>
            <person name="Fujibuchi W."/>
        </authorList>
    </citation>
    <scope>NUCLEOTIDE SEQUENCE [LARGE SCALE GENOMIC DNA]</scope>
    <source>
        <strain evidence="4 5">JPCC DA0580</strain>
    </source>
</reference>
<dbReference type="PANTHER" id="PTHR20913">
    <property type="entry name" value="TBC1 DOMAIN FAMILY MEMBER 20/GTPASE"/>
    <property type="match status" value="1"/>
</dbReference>
<keyword evidence="5" id="KW-1185">Reference proteome</keyword>
<dbReference type="InterPro" id="IPR045913">
    <property type="entry name" value="TBC20/Gyp8-like"/>
</dbReference>
<dbReference type="GO" id="GO:0005789">
    <property type="term" value="C:endoplasmic reticulum membrane"/>
    <property type="evidence" value="ECO:0007669"/>
    <property type="project" value="TreeGrafter"/>
</dbReference>
<dbReference type="PANTHER" id="PTHR20913:SF7">
    <property type="entry name" value="RE60063P"/>
    <property type="match status" value="1"/>
</dbReference>
<dbReference type="GO" id="GO:0006888">
    <property type="term" value="P:endoplasmic reticulum to Golgi vesicle-mediated transport"/>
    <property type="evidence" value="ECO:0007669"/>
    <property type="project" value="TreeGrafter"/>
</dbReference>
<keyword evidence="3" id="KW-0812">Transmembrane</keyword>
<feature type="region of interest" description="Disordered" evidence="2">
    <location>
        <begin position="135"/>
        <end position="169"/>
    </location>
</feature>
<dbReference type="Proteomes" id="UP000198406">
    <property type="component" value="Unassembled WGS sequence"/>
</dbReference>
<feature type="compositionally biased region" description="Polar residues" evidence="2">
    <location>
        <begin position="146"/>
        <end position="160"/>
    </location>
</feature>
<dbReference type="OrthoDB" id="47254at2759"/>
<dbReference type="AlphaFoldDB" id="A0A1Z5JKU9"/>
<dbReference type="Gene3D" id="1.10.472.80">
    <property type="entry name" value="Ypt/Rab-GAP domain of gyp1p, domain 3"/>
    <property type="match status" value="1"/>
</dbReference>
<organism evidence="4 5">
    <name type="scientific">Fistulifera solaris</name>
    <name type="common">Oleaginous diatom</name>
    <dbReference type="NCBI Taxonomy" id="1519565"/>
    <lineage>
        <taxon>Eukaryota</taxon>
        <taxon>Sar</taxon>
        <taxon>Stramenopiles</taxon>
        <taxon>Ochrophyta</taxon>
        <taxon>Bacillariophyta</taxon>
        <taxon>Bacillariophyceae</taxon>
        <taxon>Bacillariophycidae</taxon>
        <taxon>Naviculales</taxon>
        <taxon>Naviculaceae</taxon>
        <taxon>Fistulifera</taxon>
    </lineage>
</organism>